<evidence type="ECO:0000259" key="2">
    <source>
        <dbReference type="SMART" id="SM00278"/>
    </source>
</evidence>
<organism evidence="3 4">
    <name type="scientific">Companilactobacillus keshanensis</name>
    <dbReference type="NCBI Taxonomy" id="2486003"/>
    <lineage>
        <taxon>Bacteria</taxon>
        <taxon>Bacillati</taxon>
        <taxon>Bacillota</taxon>
        <taxon>Bacilli</taxon>
        <taxon>Lactobacillales</taxon>
        <taxon>Lactobacillaceae</taxon>
        <taxon>Companilactobacillus</taxon>
    </lineage>
</organism>
<keyword evidence="1" id="KW-1133">Transmembrane helix</keyword>
<dbReference type="Proteomes" id="UP001597251">
    <property type="component" value="Unassembled WGS sequence"/>
</dbReference>
<dbReference type="Pfam" id="PF10531">
    <property type="entry name" value="SLBB"/>
    <property type="match status" value="1"/>
</dbReference>
<keyword evidence="1" id="KW-0472">Membrane</keyword>
<dbReference type="RefSeq" id="WP_125677671.1">
    <property type="nucleotide sequence ID" value="NZ_JBHTOI010000037.1"/>
</dbReference>
<protein>
    <submittedName>
        <fullName evidence="3">Helix-hairpin-helix domain-containing protein</fullName>
    </submittedName>
</protein>
<proteinExistence type="predicted"/>
<dbReference type="SUPFAM" id="SSF47781">
    <property type="entry name" value="RuvA domain 2-like"/>
    <property type="match status" value="1"/>
</dbReference>
<dbReference type="InterPro" id="IPR010994">
    <property type="entry name" value="RuvA_2-like"/>
</dbReference>
<dbReference type="InterPro" id="IPR003583">
    <property type="entry name" value="Hlx-hairpin-Hlx_DNA-bd_motif"/>
</dbReference>
<dbReference type="Gene3D" id="1.10.150.310">
    <property type="entry name" value="Tex RuvX-like domain-like"/>
    <property type="match status" value="1"/>
</dbReference>
<reference evidence="4" key="1">
    <citation type="journal article" date="2019" name="Int. J. Syst. Evol. Microbiol.">
        <title>The Global Catalogue of Microorganisms (GCM) 10K type strain sequencing project: providing services to taxonomists for standard genome sequencing and annotation.</title>
        <authorList>
            <consortium name="The Broad Institute Genomics Platform"/>
            <consortium name="The Broad Institute Genome Sequencing Center for Infectious Disease"/>
            <person name="Wu L."/>
            <person name="Ma J."/>
        </authorList>
    </citation>
    <scope>NUCLEOTIDE SEQUENCE [LARGE SCALE GENOMIC DNA]</scope>
    <source>
        <strain evidence="4">CCM 8936</strain>
    </source>
</reference>
<dbReference type="SMART" id="SM00278">
    <property type="entry name" value="HhH1"/>
    <property type="match status" value="2"/>
</dbReference>
<keyword evidence="4" id="KW-1185">Reference proteome</keyword>
<sequence>MEKVIKVCRENLAVIVLLFLLLGFGVWNLTHKAQIKSVPVATSTVVQKKTAPKKELTNKGLVIDIQGAVNNPGVYHLRNGAIVQEAIKLSGGLVENADAKQINQAQKVTDQMQIIVPRVGEPSSSTSNGGADIKKQVNINTAKVEDFQSVTGIGPKKAEKIIAFREQNGNFKELKDLTKVSGIGDKTLESLKDQLTV</sequence>
<keyword evidence="1" id="KW-0812">Transmembrane</keyword>
<feature type="domain" description="Helix-hairpin-helix DNA-binding motif class 1" evidence="2">
    <location>
        <begin position="175"/>
        <end position="194"/>
    </location>
</feature>
<dbReference type="PANTHER" id="PTHR21180">
    <property type="entry name" value="ENDONUCLEASE/EXONUCLEASE/PHOSPHATASE FAMILY DOMAIN-CONTAINING PROTEIN 1"/>
    <property type="match status" value="1"/>
</dbReference>
<comment type="caution">
    <text evidence="3">The sequence shown here is derived from an EMBL/GenBank/DDBJ whole genome shotgun (WGS) entry which is preliminary data.</text>
</comment>
<dbReference type="InterPro" id="IPR004509">
    <property type="entry name" value="Competence_ComEA_HhH"/>
</dbReference>
<evidence type="ECO:0000313" key="4">
    <source>
        <dbReference type="Proteomes" id="UP001597251"/>
    </source>
</evidence>
<dbReference type="EMBL" id="JBHTOI010000037">
    <property type="protein sequence ID" value="MFD1418229.1"/>
    <property type="molecule type" value="Genomic_DNA"/>
</dbReference>
<name>A0ABW4BW43_9LACO</name>
<dbReference type="Gene3D" id="3.10.560.10">
    <property type="entry name" value="Outer membrane lipoprotein wza domain like"/>
    <property type="match status" value="1"/>
</dbReference>
<dbReference type="InterPro" id="IPR051675">
    <property type="entry name" value="Endo/Exo/Phosphatase_dom_1"/>
</dbReference>
<dbReference type="PANTHER" id="PTHR21180:SF32">
    <property type="entry name" value="ENDONUCLEASE_EXONUCLEASE_PHOSPHATASE FAMILY DOMAIN-CONTAINING PROTEIN 1"/>
    <property type="match status" value="1"/>
</dbReference>
<dbReference type="NCBIfam" id="TIGR00426">
    <property type="entry name" value="competence protein ComEA helix-hairpin-helix repeat region"/>
    <property type="match status" value="1"/>
</dbReference>
<feature type="transmembrane region" description="Helical" evidence="1">
    <location>
        <begin position="12"/>
        <end position="30"/>
    </location>
</feature>
<accession>A0ABW4BW43</accession>
<feature type="domain" description="Helix-hairpin-helix DNA-binding motif class 1" evidence="2">
    <location>
        <begin position="145"/>
        <end position="164"/>
    </location>
</feature>
<dbReference type="InterPro" id="IPR019554">
    <property type="entry name" value="Soluble_ligand-bd"/>
</dbReference>
<gene>
    <name evidence="3" type="ORF">ACFQ42_05720</name>
</gene>
<evidence type="ECO:0000256" key="1">
    <source>
        <dbReference type="SAM" id="Phobius"/>
    </source>
</evidence>
<evidence type="ECO:0000313" key="3">
    <source>
        <dbReference type="EMBL" id="MFD1418229.1"/>
    </source>
</evidence>
<dbReference type="Pfam" id="PF12836">
    <property type="entry name" value="HHH_3"/>
    <property type="match status" value="1"/>
</dbReference>